<accession>A0A5B9Y508</accession>
<evidence type="ECO:0008006" key="4">
    <source>
        <dbReference type="Google" id="ProtNLM"/>
    </source>
</evidence>
<reference evidence="2 3" key="1">
    <citation type="submission" date="2019-08" db="EMBL/GenBank/DDBJ databases">
        <title>Complete genome sequence of Spiroplasma chinense CCH (DSM 19755).</title>
        <authorList>
            <person name="Shen H.-Y."/>
            <person name="Lin Y.-C."/>
            <person name="Chou L."/>
            <person name="Kuo C.-H."/>
        </authorList>
    </citation>
    <scope>NUCLEOTIDE SEQUENCE [LARGE SCALE GENOMIC DNA]</scope>
    <source>
        <strain evidence="2 3">CCH</strain>
    </source>
</reference>
<keyword evidence="1" id="KW-0812">Transmembrane</keyword>
<name>A0A5B9Y508_9MOLU</name>
<dbReference type="EMBL" id="CP043026">
    <property type="protein sequence ID" value="QEH62131.1"/>
    <property type="molecule type" value="Genomic_DNA"/>
</dbReference>
<sequence>MTNIGIEEQLMKDIENSFGKDSLLRESVKTIRYWNKCIVWAWVLLGLNVFGVPQLIILVPIMFMLKVTFTSSSIFLMLAGALNIAGYVLTILTIVKGVRTRKEKTKIIWTQLCAGTEIENIYENFFNANMKNNNLKDFKFFFPEQQFGNEVHRMESTTYLKNAPVPRFNPAYGYFKFKYKDFWCYFQVARPLAFEIKVTRMRNGRAYTTTITTMVSTTRIFYLDKNMDRSLRGIRMKLGKGAKDSYQSESIEFNKVYSVNASSTDIRAAQFITPKVITNFLDTRPFFYSAGIDETFYADFYYQNKTYTPLGQLPISKITTIEDLFKKIHASILIDFSLFKQGIRLVYNFY</sequence>
<keyword evidence="1" id="KW-1133">Transmembrane helix</keyword>
<dbReference type="AlphaFoldDB" id="A0A5B9Y508"/>
<feature type="transmembrane region" description="Helical" evidence="1">
    <location>
        <begin position="39"/>
        <end position="62"/>
    </location>
</feature>
<organism evidence="2 3">
    <name type="scientific">Spiroplasma chinense</name>
    <dbReference type="NCBI Taxonomy" id="216932"/>
    <lineage>
        <taxon>Bacteria</taxon>
        <taxon>Bacillati</taxon>
        <taxon>Mycoplasmatota</taxon>
        <taxon>Mollicutes</taxon>
        <taxon>Entomoplasmatales</taxon>
        <taxon>Spiroplasmataceae</taxon>
        <taxon>Spiroplasma</taxon>
    </lineage>
</organism>
<evidence type="ECO:0000256" key="1">
    <source>
        <dbReference type="SAM" id="Phobius"/>
    </source>
</evidence>
<proteinExistence type="predicted"/>
<evidence type="ECO:0000313" key="2">
    <source>
        <dbReference type="EMBL" id="QEH62131.1"/>
    </source>
</evidence>
<gene>
    <name evidence="2" type="ORF">SCHIN_v1c09380</name>
</gene>
<keyword evidence="3" id="KW-1185">Reference proteome</keyword>
<dbReference type="RefSeq" id="WP_166508500.1">
    <property type="nucleotide sequence ID" value="NZ_CP043026.1"/>
</dbReference>
<dbReference type="KEGG" id="schi:SCHIN_v1c09380"/>
<dbReference type="Proteomes" id="UP000323144">
    <property type="component" value="Chromosome"/>
</dbReference>
<evidence type="ECO:0000313" key="3">
    <source>
        <dbReference type="Proteomes" id="UP000323144"/>
    </source>
</evidence>
<keyword evidence="1" id="KW-0472">Membrane</keyword>
<protein>
    <recommendedName>
        <fullName evidence="4">DUF3137 domain-containing protein</fullName>
    </recommendedName>
</protein>
<feature type="transmembrane region" description="Helical" evidence="1">
    <location>
        <begin position="74"/>
        <end position="95"/>
    </location>
</feature>